<dbReference type="GO" id="GO:0003676">
    <property type="term" value="F:nucleic acid binding"/>
    <property type="evidence" value="ECO:0007669"/>
    <property type="project" value="InterPro"/>
</dbReference>
<protein>
    <submittedName>
        <fullName evidence="6">16S rRNA (Guanine1207-N2)-methyltransferase</fullName>
    </submittedName>
</protein>
<evidence type="ECO:0000256" key="1">
    <source>
        <dbReference type="ARBA" id="ARBA00022490"/>
    </source>
</evidence>
<dbReference type="PANTHER" id="PTHR47816:SF4">
    <property type="entry name" value="RIBOSOMAL RNA SMALL SUBUNIT METHYLTRANSFERASE C"/>
    <property type="match status" value="1"/>
</dbReference>
<keyword evidence="2" id="KW-0698">rRNA processing</keyword>
<keyword evidence="7" id="KW-1185">Reference proteome</keyword>
<dbReference type="InterPro" id="IPR002052">
    <property type="entry name" value="DNA_methylase_N6_adenine_CS"/>
</dbReference>
<comment type="caution">
    <text evidence="6">The sequence shown here is derived from an EMBL/GenBank/DDBJ whole genome shotgun (WGS) entry which is preliminary data.</text>
</comment>
<evidence type="ECO:0000313" key="6">
    <source>
        <dbReference type="EMBL" id="RZS94049.1"/>
    </source>
</evidence>
<accession>A0A4V2F5U6</accession>
<evidence type="ECO:0000256" key="3">
    <source>
        <dbReference type="ARBA" id="ARBA00022603"/>
    </source>
</evidence>
<dbReference type="Proteomes" id="UP000292927">
    <property type="component" value="Unassembled WGS sequence"/>
</dbReference>
<gene>
    <name evidence="6" type="ORF">EV209_2415</name>
</gene>
<keyword evidence="4 6" id="KW-0808">Transferase</keyword>
<dbReference type="CDD" id="cd02440">
    <property type="entry name" value="AdoMet_MTases"/>
    <property type="match status" value="1"/>
</dbReference>
<evidence type="ECO:0000256" key="4">
    <source>
        <dbReference type="ARBA" id="ARBA00022679"/>
    </source>
</evidence>
<dbReference type="GO" id="GO:0008757">
    <property type="term" value="F:S-adenosylmethionine-dependent methyltransferase activity"/>
    <property type="evidence" value="ECO:0007669"/>
    <property type="project" value="InterPro"/>
</dbReference>
<dbReference type="PANTHER" id="PTHR47816">
    <property type="entry name" value="RIBOSOMAL RNA SMALL SUBUNIT METHYLTRANSFERASE C"/>
    <property type="match status" value="1"/>
</dbReference>
<dbReference type="InterPro" id="IPR007848">
    <property type="entry name" value="Small_mtfrase_dom"/>
</dbReference>
<sequence>MIDCNLNGINLKMYTEGSLFSPNNIDTGTKTMLSKVEFQAGQKVLDLGCGYGAVGIYAAHFSGAENITMVDINPSAVELARKNALCNGMGDIKIFQSNGFENISKQEFDLILSNPPYHADFKVPKEFIENGFRYLKDGGRMVMVTKRKKWYQNKLKSVFGGAAVIEENGYYIFISQKRIIHRTGIKDRKKLSKKLQHKYSR</sequence>
<dbReference type="AlphaFoldDB" id="A0A4V2F5U6"/>
<reference evidence="6 7" key="1">
    <citation type="submission" date="2019-02" db="EMBL/GenBank/DDBJ databases">
        <title>Genomic Encyclopedia of Type Strains, Phase IV (KMG-IV): sequencing the most valuable type-strain genomes for metagenomic binning, comparative biology and taxonomic classification.</title>
        <authorList>
            <person name="Goeker M."/>
        </authorList>
    </citation>
    <scope>NUCLEOTIDE SEQUENCE [LARGE SCALE GENOMIC DNA]</scope>
    <source>
        <strain evidence="6 7">DSM 29486</strain>
    </source>
</reference>
<dbReference type="Pfam" id="PF05175">
    <property type="entry name" value="MTS"/>
    <property type="match status" value="1"/>
</dbReference>
<dbReference type="Gene3D" id="3.40.50.150">
    <property type="entry name" value="Vaccinia Virus protein VP39"/>
    <property type="match status" value="1"/>
</dbReference>
<proteinExistence type="predicted"/>
<dbReference type="OrthoDB" id="9764961at2"/>
<dbReference type="InterPro" id="IPR029063">
    <property type="entry name" value="SAM-dependent_MTases_sf"/>
</dbReference>
<dbReference type="EMBL" id="SGXF01000005">
    <property type="protein sequence ID" value="RZS94049.1"/>
    <property type="molecule type" value="Genomic_DNA"/>
</dbReference>
<dbReference type="PROSITE" id="PS00092">
    <property type="entry name" value="N6_MTASE"/>
    <property type="match status" value="1"/>
</dbReference>
<evidence type="ECO:0000259" key="5">
    <source>
        <dbReference type="Pfam" id="PF05175"/>
    </source>
</evidence>
<dbReference type="RefSeq" id="WP_130435685.1">
    <property type="nucleotide sequence ID" value="NZ_SGXF01000005.1"/>
</dbReference>
<keyword evidence="1" id="KW-0963">Cytoplasm</keyword>
<keyword evidence="3 6" id="KW-0489">Methyltransferase</keyword>
<evidence type="ECO:0000256" key="2">
    <source>
        <dbReference type="ARBA" id="ARBA00022552"/>
    </source>
</evidence>
<dbReference type="SUPFAM" id="SSF53335">
    <property type="entry name" value="S-adenosyl-L-methionine-dependent methyltransferases"/>
    <property type="match status" value="1"/>
</dbReference>
<feature type="domain" description="Methyltransferase small" evidence="5">
    <location>
        <begin position="11"/>
        <end position="172"/>
    </location>
</feature>
<dbReference type="PRINTS" id="PR00507">
    <property type="entry name" value="N12N6MTFRASE"/>
</dbReference>
<dbReference type="GO" id="GO:0006364">
    <property type="term" value="P:rRNA processing"/>
    <property type="evidence" value="ECO:0007669"/>
    <property type="project" value="UniProtKB-KW"/>
</dbReference>
<organism evidence="6 7">
    <name type="scientific">Cuneatibacter caecimuris</name>
    <dbReference type="NCBI Taxonomy" id="1796618"/>
    <lineage>
        <taxon>Bacteria</taxon>
        <taxon>Bacillati</taxon>
        <taxon>Bacillota</taxon>
        <taxon>Clostridia</taxon>
        <taxon>Lachnospirales</taxon>
        <taxon>Lachnospiraceae</taxon>
        <taxon>Cuneatibacter</taxon>
    </lineage>
</organism>
<name>A0A4V2F5U6_9FIRM</name>
<dbReference type="InterPro" id="IPR046977">
    <property type="entry name" value="RsmC/RlmG"/>
</dbReference>
<dbReference type="GO" id="GO:0032259">
    <property type="term" value="P:methylation"/>
    <property type="evidence" value="ECO:0007669"/>
    <property type="project" value="UniProtKB-KW"/>
</dbReference>
<dbReference type="GO" id="GO:0008170">
    <property type="term" value="F:N-methyltransferase activity"/>
    <property type="evidence" value="ECO:0007669"/>
    <property type="project" value="UniProtKB-ARBA"/>
</dbReference>
<evidence type="ECO:0000313" key="7">
    <source>
        <dbReference type="Proteomes" id="UP000292927"/>
    </source>
</evidence>